<dbReference type="Proteomes" id="UP000298663">
    <property type="component" value="Chromosome X"/>
</dbReference>
<dbReference type="EMBL" id="CM016762">
    <property type="protein sequence ID" value="TMS38447.1"/>
    <property type="molecule type" value="Genomic_DNA"/>
</dbReference>
<protein>
    <submittedName>
        <fullName evidence="1">Uncharacterized protein</fullName>
    </submittedName>
</protein>
<organism evidence="1 2">
    <name type="scientific">Steinernema carpocapsae</name>
    <name type="common">Entomopathogenic nematode</name>
    <dbReference type="NCBI Taxonomy" id="34508"/>
    <lineage>
        <taxon>Eukaryota</taxon>
        <taxon>Metazoa</taxon>
        <taxon>Ecdysozoa</taxon>
        <taxon>Nematoda</taxon>
        <taxon>Chromadorea</taxon>
        <taxon>Rhabditida</taxon>
        <taxon>Tylenchina</taxon>
        <taxon>Panagrolaimomorpha</taxon>
        <taxon>Strongyloidoidea</taxon>
        <taxon>Steinernematidae</taxon>
        <taxon>Steinernema</taxon>
    </lineage>
</organism>
<keyword evidence="2" id="KW-1185">Reference proteome</keyword>
<sequence>MDTRSLNGRTIEKKTEMVWSKHMLNGSCLGFDDGNKQTISGVPKSGGRGTNYFRTARTSFVLRPTSSSCCFKCKGFSYERWPNPSKPNTKFHLTTRLMRIFLMCTLP</sequence>
<dbReference type="AlphaFoldDB" id="A0A4U8V1S3"/>
<comment type="caution">
    <text evidence="1">The sequence shown here is derived from an EMBL/GenBank/DDBJ whole genome shotgun (WGS) entry which is preliminary data.</text>
</comment>
<dbReference type="EMBL" id="AZBU02000001">
    <property type="protein sequence ID" value="TMS38447.1"/>
    <property type="molecule type" value="Genomic_DNA"/>
</dbReference>
<reference evidence="1 2" key="1">
    <citation type="journal article" date="2015" name="Genome Biol.">
        <title>Comparative genomics of Steinernema reveals deeply conserved gene regulatory networks.</title>
        <authorList>
            <person name="Dillman A.R."/>
            <person name="Macchietto M."/>
            <person name="Porter C.F."/>
            <person name="Rogers A."/>
            <person name="Williams B."/>
            <person name="Antoshechkin I."/>
            <person name="Lee M.M."/>
            <person name="Goodwin Z."/>
            <person name="Lu X."/>
            <person name="Lewis E.E."/>
            <person name="Goodrich-Blair H."/>
            <person name="Stock S.P."/>
            <person name="Adams B.J."/>
            <person name="Sternberg P.W."/>
            <person name="Mortazavi A."/>
        </authorList>
    </citation>
    <scope>NUCLEOTIDE SEQUENCE [LARGE SCALE GENOMIC DNA]</scope>
    <source>
        <strain evidence="1 2">ALL</strain>
    </source>
</reference>
<reference evidence="1 2" key="2">
    <citation type="journal article" date="2019" name="G3 (Bethesda)">
        <title>Hybrid Assembly of the Genome of the Entomopathogenic Nematode Steinernema carpocapsae Identifies the X-Chromosome.</title>
        <authorList>
            <person name="Serra L."/>
            <person name="Macchietto M."/>
            <person name="Macias-Munoz A."/>
            <person name="McGill C.J."/>
            <person name="Rodriguez I.M."/>
            <person name="Rodriguez B."/>
            <person name="Murad R."/>
            <person name="Mortazavi A."/>
        </authorList>
    </citation>
    <scope>NUCLEOTIDE SEQUENCE [LARGE SCALE GENOMIC DNA]</scope>
    <source>
        <strain evidence="1 2">ALL</strain>
    </source>
</reference>
<name>A0A4U8V1S3_STECR</name>
<evidence type="ECO:0000313" key="2">
    <source>
        <dbReference type="Proteomes" id="UP000298663"/>
    </source>
</evidence>
<gene>
    <name evidence="1" type="ORF">L596_005172</name>
</gene>
<evidence type="ECO:0000313" key="1">
    <source>
        <dbReference type="EMBL" id="TMS38447.1"/>
    </source>
</evidence>
<accession>A0A4U8V1S3</accession>
<proteinExistence type="predicted"/>